<dbReference type="InterPro" id="IPR050553">
    <property type="entry name" value="Thioredoxin_ResA/DsbE_sf"/>
</dbReference>
<gene>
    <name evidence="7" type="ORF">COR50_19085</name>
</gene>
<evidence type="ECO:0000256" key="3">
    <source>
        <dbReference type="ARBA" id="ARBA00023157"/>
    </source>
</evidence>
<reference evidence="7 8" key="1">
    <citation type="submission" date="2017-10" db="EMBL/GenBank/DDBJ databases">
        <title>Paenichitinophaga pekingensis gen. nov., sp. nov., isolated from activated sludge.</title>
        <authorList>
            <person name="Jin D."/>
            <person name="Kong X."/>
            <person name="Deng Y."/>
            <person name="Bai Z."/>
        </authorList>
    </citation>
    <scope>NUCLEOTIDE SEQUENCE [LARGE SCALE GENOMIC DNA]</scope>
    <source>
        <strain evidence="7 8">13</strain>
    </source>
</reference>
<dbReference type="InterPro" id="IPR017937">
    <property type="entry name" value="Thioredoxin_CS"/>
</dbReference>
<dbReference type="InterPro" id="IPR036249">
    <property type="entry name" value="Thioredoxin-like_sf"/>
</dbReference>
<accession>A0A291QYS8</accession>
<evidence type="ECO:0000256" key="5">
    <source>
        <dbReference type="SAM" id="SignalP"/>
    </source>
</evidence>
<dbReference type="Pfam" id="PF00578">
    <property type="entry name" value="AhpC-TSA"/>
    <property type="match status" value="1"/>
</dbReference>
<evidence type="ECO:0000313" key="8">
    <source>
        <dbReference type="Proteomes" id="UP000220133"/>
    </source>
</evidence>
<keyword evidence="2" id="KW-0201">Cytochrome c-type biogenesis</keyword>
<evidence type="ECO:0000256" key="4">
    <source>
        <dbReference type="ARBA" id="ARBA00023284"/>
    </source>
</evidence>
<dbReference type="GO" id="GO:0016491">
    <property type="term" value="F:oxidoreductase activity"/>
    <property type="evidence" value="ECO:0007669"/>
    <property type="project" value="InterPro"/>
</dbReference>
<dbReference type="EMBL" id="CP023777">
    <property type="protein sequence ID" value="ATL49105.1"/>
    <property type="molecule type" value="Genomic_DNA"/>
</dbReference>
<dbReference type="GO" id="GO:0017004">
    <property type="term" value="P:cytochrome complex assembly"/>
    <property type="evidence" value="ECO:0007669"/>
    <property type="project" value="UniProtKB-KW"/>
</dbReference>
<evidence type="ECO:0000259" key="6">
    <source>
        <dbReference type="PROSITE" id="PS51352"/>
    </source>
</evidence>
<comment type="subcellular location">
    <subcellularLocation>
        <location evidence="1">Cell envelope</location>
    </subcellularLocation>
</comment>
<dbReference type="PROSITE" id="PS00194">
    <property type="entry name" value="THIOREDOXIN_1"/>
    <property type="match status" value="1"/>
</dbReference>
<dbReference type="CDD" id="cd02966">
    <property type="entry name" value="TlpA_like_family"/>
    <property type="match status" value="1"/>
</dbReference>
<feature type="domain" description="Thioredoxin" evidence="6">
    <location>
        <begin position="246"/>
        <end position="391"/>
    </location>
</feature>
<dbReference type="GO" id="GO:0030313">
    <property type="term" value="C:cell envelope"/>
    <property type="evidence" value="ECO:0007669"/>
    <property type="project" value="UniProtKB-SubCell"/>
</dbReference>
<proteinExistence type="predicted"/>
<dbReference type="PANTHER" id="PTHR42852:SF6">
    <property type="entry name" value="THIOL:DISULFIDE INTERCHANGE PROTEIN DSBE"/>
    <property type="match status" value="1"/>
</dbReference>
<evidence type="ECO:0000256" key="1">
    <source>
        <dbReference type="ARBA" id="ARBA00004196"/>
    </source>
</evidence>
<dbReference type="PROSITE" id="PS51352">
    <property type="entry name" value="THIOREDOXIN_2"/>
    <property type="match status" value="1"/>
</dbReference>
<dbReference type="KEGG" id="cbae:COR50_19085"/>
<dbReference type="SUPFAM" id="SSF52833">
    <property type="entry name" value="Thioredoxin-like"/>
    <property type="match status" value="1"/>
</dbReference>
<protein>
    <recommendedName>
        <fullName evidence="6">Thioredoxin domain-containing protein</fullName>
    </recommendedName>
</protein>
<evidence type="ECO:0000256" key="2">
    <source>
        <dbReference type="ARBA" id="ARBA00022748"/>
    </source>
</evidence>
<feature type="chain" id="PRO_5013104201" description="Thioredoxin domain-containing protein" evidence="5">
    <location>
        <begin position="21"/>
        <end position="392"/>
    </location>
</feature>
<dbReference type="PANTHER" id="PTHR42852">
    <property type="entry name" value="THIOL:DISULFIDE INTERCHANGE PROTEIN DSBE"/>
    <property type="match status" value="1"/>
</dbReference>
<dbReference type="Gene3D" id="3.40.30.10">
    <property type="entry name" value="Glutaredoxin"/>
    <property type="match status" value="1"/>
</dbReference>
<organism evidence="7 8">
    <name type="scientific">Chitinophaga caeni</name>
    <dbReference type="NCBI Taxonomy" id="2029983"/>
    <lineage>
        <taxon>Bacteria</taxon>
        <taxon>Pseudomonadati</taxon>
        <taxon>Bacteroidota</taxon>
        <taxon>Chitinophagia</taxon>
        <taxon>Chitinophagales</taxon>
        <taxon>Chitinophagaceae</taxon>
        <taxon>Chitinophaga</taxon>
    </lineage>
</organism>
<dbReference type="AlphaFoldDB" id="A0A291QYS8"/>
<sequence>MIKNILLFSGACLAFTASHAQSSNSDSLQLRGYVKGIQGAHISINLKEDDGSISRYSTIAATDSFSLKIKKHTQPVTATVSTDKFSTKTYHGFDGKEIKTPAGIGFFFVTDKDLVLTGHTTLHGDWLVRGDRVNNQYADFQTDNAEIHESNKRYYKVLMEGNPADTVSMQHAMGSIKNNSTKLFHWVQQFMATHPDDYLSLYFLNSYRNGFSEQNLKKLYNGMAVTYKNTLPAQEIEKQLAKIAPMSAGKASAEFTRTSMDGKTIRLSDFKGKVVLLDFWGSWCGPCRASHPHLREIYEKYHPKGLEIIGIANERGSLEEATASWKQAVKEDKMQWIQVLNNEKKDDNISKAYYVFGYPTKFIIGKDGKIVLRATGGGVEDIEEMLDKLLGE</sequence>
<evidence type="ECO:0000313" key="7">
    <source>
        <dbReference type="EMBL" id="ATL49105.1"/>
    </source>
</evidence>
<keyword evidence="8" id="KW-1185">Reference proteome</keyword>
<dbReference type="Proteomes" id="UP000220133">
    <property type="component" value="Chromosome"/>
</dbReference>
<dbReference type="InterPro" id="IPR013766">
    <property type="entry name" value="Thioredoxin_domain"/>
</dbReference>
<keyword evidence="5" id="KW-0732">Signal</keyword>
<dbReference type="OrthoDB" id="750178at2"/>
<name>A0A291QYS8_9BACT</name>
<dbReference type="GO" id="GO:0016209">
    <property type="term" value="F:antioxidant activity"/>
    <property type="evidence" value="ECO:0007669"/>
    <property type="project" value="InterPro"/>
</dbReference>
<dbReference type="InterPro" id="IPR000866">
    <property type="entry name" value="AhpC/TSA"/>
</dbReference>
<keyword evidence="3" id="KW-1015">Disulfide bond</keyword>
<keyword evidence="4" id="KW-0676">Redox-active center</keyword>
<feature type="signal peptide" evidence="5">
    <location>
        <begin position="1"/>
        <end position="20"/>
    </location>
</feature>
<dbReference type="RefSeq" id="WP_098195473.1">
    <property type="nucleotide sequence ID" value="NZ_CP023777.1"/>
</dbReference>